<keyword evidence="3" id="KW-1185">Reference proteome</keyword>
<reference evidence="2 3" key="2">
    <citation type="submission" date="2023-11" db="EMBL/GenBank/DDBJ databases">
        <authorList>
            <person name="Lara A.C."/>
            <person name="Chronakova A."/>
        </authorList>
    </citation>
    <scope>NUCLEOTIDE SEQUENCE [LARGE SCALE GENOMIC DNA]</scope>
    <source>
        <strain evidence="2 3">BCCO 10_0856</strain>
    </source>
</reference>
<reference evidence="2 3" key="1">
    <citation type="submission" date="2023-11" db="EMBL/GenBank/DDBJ databases">
        <title>Lentzea sokolovensis, sp. nov., Lentzea kristufkii, sp. nov., and Lentzea miocenensis, sp. nov., rare actinobacteria from Sokolov Coal Basin, Miocene lacustrine sediment, Czech Republic.</title>
        <authorList>
            <person name="Lara A."/>
            <person name="Kotroba L."/>
            <person name="Nouioui I."/>
            <person name="Neumann-Schaal M."/>
            <person name="Mast Y."/>
            <person name="Chronakova A."/>
        </authorList>
    </citation>
    <scope>NUCLEOTIDE SEQUENCE [LARGE SCALE GENOMIC DNA]</scope>
    <source>
        <strain evidence="2 3">BCCO 10_0856</strain>
    </source>
</reference>
<proteinExistence type="predicted"/>
<dbReference type="RefSeq" id="WP_319971430.1">
    <property type="nucleotide sequence ID" value="NZ_JAXAVW010000044.1"/>
</dbReference>
<name>A0ABU4TE38_9PSEU</name>
<protein>
    <recommendedName>
        <fullName evidence="4">HEAT repeat-containing protein</fullName>
    </recommendedName>
</protein>
<sequence>MIKDLDAIDGTEGPAAVRALIGSLRSDDYTSHMAVYGALELFPPAVLSQGTIDAVPELLEIPAENSGEVLLLVAAMLNEEELHAFNVALGRLEPDARERLADLVTRHEQGESLADDRTLGRLRAE</sequence>
<evidence type="ECO:0000313" key="3">
    <source>
        <dbReference type="Proteomes" id="UP001285521"/>
    </source>
</evidence>
<comment type="caution">
    <text evidence="2">The sequence shown here is derived from an EMBL/GenBank/DDBJ whole genome shotgun (WGS) entry which is preliminary data.</text>
</comment>
<feature type="region of interest" description="Disordered" evidence="1">
    <location>
        <begin position="104"/>
        <end position="125"/>
    </location>
</feature>
<evidence type="ECO:0008006" key="4">
    <source>
        <dbReference type="Google" id="ProtNLM"/>
    </source>
</evidence>
<dbReference type="Proteomes" id="UP001285521">
    <property type="component" value="Unassembled WGS sequence"/>
</dbReference>
<evidence type="ECO:0000256" key="1">
    <source>
        <dbReference type="SAM" id="MobiDB-lite"/>
    </source>
</evidence>
<dbReference type="EMBL" id="JAXAVW010000044">
    <property type="protein sequence ID" value="MDX8036431.1"/>
    <property type="molecule type" value="Genomic_DNA"/>
</dbReference>
<gene>
    <name evidence="2" type="ORF">SK803_40080</name>
</gene>
<organism evidence="2 3">
    <name type="scientific">Lentzea miocenica</name>
    <dbReference type="NCBI Taxonomy" id="3095431"/>
    <lineage>
        <taxon>Bacteria</taxon>
        <taxon>Bacillati</taxon>
        <taxon>Actinomycetota</taxon>
        <taxon>Actinomycetes</taxon>
        <taxon>Pseudonocardiales</taxon>
        <taxon>Pseudonocardiaceae</taxon>
        <taxon>Lentzea</taxon>
    </lineage>
</organism>
<evidence type="ECO:0000313" key="2">
    <source>
        <dbReference type="EMBL" id="MDX8036431.1"/>
    </source>
</evidence>
<accession>A0ABU4TE38</accession>